<protein>
    <submittedName>
        <fullName evidence="1">Uncharacterized protein</fullName>
    </submittedName>
</protein>
<organism evidence="1">
    <name type="scientific">uncultured Caudovirales phage</name>
    <dbReference type="NCBI Taxonomy" id="2100421"/>
    <lineage>
        <taxon>Viruses</taxon>
        <taxon>Duplodnaviria</taxon>
        <taxon>Heunggongvirae</taxon>
        <taxon>Uroviricota</taxon>
        <taxon>Caudoviricetes</taxon>
        <taxon>Peduoviridae</taxon>
        <taxon>Maltschvirus</taxon>
        <taxon>Maltschvirus maltsch</taxon>
    </lineage>
</organism>
<name>A0A6J5KGV8_9CAUD</name>
<proteinExistence type="predicted"/>
<dbReference type="EMBL" id="LR796143">
    <property type="protein sequence ID" value="CAB4121228.1"/>
    <property type="molecule type" value="Genomic_DNA"/>
</dbReference>
<sequence length="111" mass="11860">MKILVRGVTYGSVREAAEALGMSIHGIYSGLDRGSPDMLGLGKTKAKPITLEGITFRSMTAASIALGFPPRTLRELLRGGPKAQARAAFAAKRYAAQREMDRERTAGGKLP</sequence>
<evidence type="ECO:0000313" key="1">
    <source>
        <dbReference type="EMBL" id="CAB4121228.1"/>
    </source>
</evidence>
<gene>
    <name evidence="1" type="ORF">UFOVP6_47</name>
</gene>
<reference evidence="1" key="1">
    <citation type="submission" date="2020-04" db="EMBL/GenBank/DDBJ databases">
        <authorList>
            <person name="Chiriac C."/>
            <person name="Salcher M."/>
            <person name="Ghai R."/>
            <person name="Kavagutti S V."/>
        </authorList>
    </citation>
    <scope>NUCLEOTIDE SEQUENCE</scope>
</reference>
<accession>A0A6J5KGV8</accession>